<dbReference type="SUPFAM" id="SSF52317">
    <property type="entry name" value="Class I glutamine amidotransferase-like"/>
    <property type="match status" value="1"/>
</dbReference>
<feature type="compositionally biased region" description="Low complexity" evidence="3">
    <location>
        <begin position="47"/>
        <end position="59"/>
    </location>
</feature>
<reference evidence="5 6" key="1">
    <citation type="submission" date="2019-06" db="EMBL/GenBank/DDBJ databases">
        <title>Draft genome sequence of Actinomyces oris CCUG 34288T.</title>
        <authorList>
            <person name="Salva-Serra F."/>
            <person name="Cardew S."/>
            <person name="Moore E."/>
        </authorList>
    </citation>
    <scope>NUCLEOTIDE SEQUENCE [LARGE SCALE GENOMIC DNA]</scope>
    <source>
        <strain evidence="5 6">CCUG 34288</strain>
    </source>
</reference>
<dbReference type="Pfam" id="PF12833">
    <property type="entry name" value="HTH_18"/>
    <property type="match status" value="1"/>
</dbReference>
<gene>
    <name evidence="5" type="ORF">FK267_00325</name>
</gene>
<dbReference type="Gene3D" id="3.40.50.880">
    <property type="match status" value="1"/>
</dbReference>
<dbReference type="Pfam" id="PF01965">
    <property type="entry name" value="DJ-1_PfpI"/>
    <property type="match status" value="1"/>
</dbReference>
<dbReference type="InterPro" id="IPR009057">
    <property type="entry name" value="Homeodomain-like_sf"/>
</dbReference>
<evidence type="ECO:0000256" key="2">
    <source>
        <dbReference type="ARBA" id="ARBA00023163"/>
    </source>
</evidence>
<dbReference type="PANTHER" id="PTHR43130">
    <property type="entry name" value="ARAC-FAMILY TRANSCRIPTIONAL REGULATOR"/>
    <property type="match status" value="1"/>
</dbReference>
<feature type="region of interest" description="Disordered" evidence="3">
    <location>
        <begin position="45"/>
        <end position="70"/>
    </location>
</feature>
<dbReference type="Proteomes" id="UP000317942">
    <property type="component" value="Unassembled WGS sequence"/>
</dbReference>
<accession>A0A508BU09</accession>
<dbReference type="InterPro" id="IPR029062">
    <property type="entry name" value="Class_I_gatase-like"/>
</dbReference>
<keyword evidence="2" id="KW-0804">Transcription</keyword>
<dbReference type="GeneID" id="64213717"/>
<evidence type="ECO:0000313" key="6">
    <source>
        <dbReference type="Proteomes" id="UP000317942"/>
    </source>
</evidence>
<evidence type="ECO:0000256" key="1">
    <source>
        <dbReference type="ARBA" id="ARBA00023015"/>
    </source>
</evidence>
<sequence length="354" mass="38007">MHIAVYAFDGITMFHLSIPQMVFGTVSRLGLANWQVSLFTTTSESVTPPQEAAAPAEGAGPPPSTAPSRTTTIRTSEGYILGGLGGPELASEADVIVVPAWFSDGRPAEEDLRSLLKTAHARGACVVGLCLGAIPLAEAGLIGGRRAVTHWRAFEPMAHEHPEIALDESVLYVDHGDVLTSAGAASGLDTCLHLVRTHLGAQAANEVARQLVIAPHREGGQAQYIERPVPRRADDDPISSTVAWAMEHLGEPLPVERLARKAQMSTRSFIRTFRESTGTAPAAWVRAQRVREAQRLLESTDLAVEQVASTCGFGSAVTMRQAFARILSTTPSAYRCRFRTVSPDPAEMRGRTDI</sequence>
<dbReference type="Gene3D" id="1.10.10.60">
    <property type="entry name" value="Homeodomain-like"/>
    <property type="match status" value="1"/>
</dbReference>
<dbReference type="AlphaFoldDB" id="A0A508BU09"/>
<evidence type="ECO:0000259" key="4">
    <source>
        <dbReference type="PROSITE" id="PS01124"/>
    </source>
</evidence>
<dbReference type="InterPro" id="IPR052158">
    <property type="entry name" value="INH-QAR"/>
</dbReference>
<dbReference type="GO" id="GO:0043565">
    <property type="term" value="F:sequence-specific DNA binding"/>
    <property type="evidence" value="ECO:0007669"/>
    <property type="project" value="InterPro"/>
</dbReference>
<dbReference type="CDD" id="cd03137">
    <property type="entry name" value="GATase1_AraC_1"/>
    <property type="match status" value="1"/>
</dbReference>
<dbReference type="EMBL" id="VICC01000001">
    <property type="protein sequence ID" value="TQD63088.1"/>
    <property type="molecule type" value="Genomic_DNA"/>
</dbReference>
<organism evidence="5 6">
    <name type="scientific">Actinomyces oris</name>
    <dbReference type="NCBI Taxonomy" id="544580"/>
    <lineage>
        <taxon>Bacteria</taxon>
        <taxon>Bacillati</taxon>
        <taxon>Actinomycetota</taxon>
        <taxon>Actinomycetes</taxon>
        <taxon>Actinomycetales</taxon>
        <taxon>Actinomycetaceae</taxon>
        <taxon>Actinomyces</taxon>
    </lineage>
</organism>
<protein>
    <submittedName>
        <fullName evidence="5">Helix-turn-helix domain-containing protein</fullName>
    </submittedName>
</protein>
<dbReference type="InterPro" id="IPR002818">
    <property type="entry name" value="DJ-1/PfpI"/>
</dbReference>
<comment type="caution">
    <text evidence="5">The sequence shown here is derived from an EMBL/GenBank/DDBJ whole genome shotgun (WGS) entry which is preliminary data.</text>
</comment>
<keyword evidence="1" id="KW-0805">Transcription regulation</keyword>
<dbReference type="GO" id="GO:0003700">
    <property type="term" value="F:DNA-binding transcription factor activity"/>
    <property type="evidence" value="ECO:0007669"/>
    <property type="project" value="InterPro"/>
</dbReference>
<evidence type="ECO:0000313" key="5">
    <source>
        <dbReference type="EMBL" id="TQD63088.1"/>
    </source>
</evidence>
<dbReference type="PROSITE" id="PS01124">
    <property type="entry name" value="HTH_ARAC_FAMILY_2"/>
    <property type="match status" value="1"/>
</dbReference>
<dbReference type="SUPFAM" id="SSF46689">
    <property type="entry name" value="Homeodomain-like"/>
    <property type="match status" value="2"/>
</dbReference>
<dbReference type="PANTHER" id="PTHR43130:SF3">
    <property type="entry name" value="HTH-TYPE TRANSCRIPTIONAL REGULATOR RV1931C"/>
    <property type="match status" value="1"/>
</dbReference>
<dbReference type="RefSeq" id="WP_141405783.1">
    <property type="nucleotide sequence ID" value="NZ_CP066060.1"/>
</dbReference>
<proteinExistence type="predicted"/>
<evidence type="ECO:0000256" key="3">
    <source>
        <dbReference type="SAM" id="MobiDB-lite"/>
    </source>
</evidence>
<dbReference type="SMART" id="SM00342">
    <property type="entry name" value="HTH_ARAC"/>
    <property type="match status" value="1"/>
</dbReference>
<feature type="domain" description="HTH araC/xylS-type" evidence="4">
    <location>
        <begin position="239"/>
        <end position="337"/>
    </location>
</feature>
<dbReference type="InterPro" id="IPR018060">
    <property type="entry name" value="HTH_AraC"/>
</dbReference>
<name>A0A508BU09_9ACTO</name>